<gene>
    <name evidence="1" type="ORF">F4821DRAFT_65507</name>
</gene>
<reference evidence="1 2" key="1">
    <citation type="journal article" date="2022" name="New Phytol.">
        <title>Ecological generalism drives hyperdiversity of secondary metabolite gene clusters in xylarialean endophytes.</title>
        <authorList>
            <person name="Franco M.E.E."/>
            <person name="Wisecaver J.H."/>
            <person name="Arnold A.E."/>
            <person name="Ju Y.M."/>
            <person name="Slot J.C."/>
            <person name="Ahrendt S."/>
            <person name="Moore L.P."/>
            <person name="Eastman K.E."/>
            <person name="Scott K."/>
            <person name="Konkel Z."/>
            <person name="Mondo S.J."/>
            <person name="Kuo A."/>
            <person name="Hayes R.D."/>
            <person name="Haridas S."/>
            <person name="Andreopoulos B."/>
            <person name="Riley R."/>
            <person name="LaButti K."/>
            <person name="Pangilinan J."/>
            <person name="Lipzen A."/>
            <person name="Amirebrahimi M."/>
            <person name="Yan J."/>
            <person name="Adam C."/>
            <person name="Keymanesh K."/>
            <person name="Ng V."/>
            <person name="Louie K."/>
            <person name="Northen T."/>
            <person name="Drula E."/>
            <person name="Henrissat B."/>
            <person name="Hsieh H.M."/>
            <person name="Youens-Clark K."/>
            <person name="Lutzoni F."/>
            <person name="Miadlikowska J."/>
            <person name="Eastwood D.C."/>
            <person name="Hamelin R.C."/>
            <person name="Grigoriev I.V."/>
            <person name="U'Ren J.M."/>
        </authorList>
    </citation>
    <scope>NUCLEOTIDE SEQUENCE [LARGE SCALE GENOMIC DNA]</scope>
    <source>
        <strain evidence="1 2">ER1909</strain>
    </source>
</reference>
<proteinExistence type="predicted"/>
<name>A0ACC0D930_9PEZI</name>
<sequence length="418" mass="46926">MEFPDQSSKKRRFISPSQFLKERADDLIAQAAAASRETTRTSVDDARNSDDPFGEVPIFEQEPPWLSGVLERATEIPVPSPSLQYQDIRAASAEHDEPQYLLEDGQRDNATDVDLSSTQPIWSDEEHSYPIDSSPTPAAPRATESSSRQQNRVITKGGHGWSQRMTVNSLADTHRDSAIHSYNVEENDVGGHTDTFVHKFESSWGSRQRKEQGLEQSGQAEQAFQAGHHSRSRINQSFSNTGNFTHPDAGPQIMQIPSQMPITQAYQGNSNFDCYQAGSSPGYSTEQIEKHGESVLEDQSSVNLQTVPEGLQSSTSRGQDSVIGNPMNSKTSKPKRDSGLSSYKDRPWKYGPYCLLRVYLEFLHPDLNVNDFTSGLASYKDMKSTSAETNRFFYRWCEVYPEKWKLLEPQITKELGQD</sequence>
<dbReference type="Proteomes" id="UP001497680">
    <property type="component" value="Unassembled WGS sequence"/>
</dbReference>
<evidence type="ECO:0000313" key="1">
    <source>
        <dbReference type="EMBL" id="KAI6089093.1"/>
    </source>
</evidence>
<dbReference type="EMBL" id="MU394297">
    <property type="protein sequence ID" value="KAI6089093.1"/>
    <property type="molecule type" value="Genomic_DNA"/>
</dbReference>
<comment type="caution">
    <text evidence="1">The sequence shown here is derived from an EMBL/GenBank/DDBJ whole genome shotgun (WGS) entry which is preliminary data.</text>
</comment>
<protein>
    <submittedName>
        <fullName evidence="1">Uncharacterized protein</fullName>
    </submittedName>
</protein>
<organism evidence="1 2">
    <name type="scientific">Hypoxylon rubiginosum</name>
    <dbReference type="NCBI Taxonomy" id="110542"/>
    <lineage>
        <taxon>Eukaryota</taxon>
        <taxon>Fungi</taxon>
        <taxon>Dikarya</taxon>
        <taxon>Ascomycota</taxon>
        <taxon>Pezizomycotina</taxon>
        <taxon>Sordariomycetes</taxon>
        <taxon>Xylariomycetidae</taxon>
        <taxon>Xylariales</taxon>
        <taxon>Hypoxylaceae</taxon>
        <taxon>Hypoxylon</taxon>
    </lineage>
</organism>
<accession>A0ACC0D930</accession>
<evidence type="ECO:0000313" key="2">
    <source>
        <dbReference type="Proteomes" id="UP001497680"/>
    </source>
</evidence>
<keyword evidence="2" id="KW-1185">Reference proteome</keyword>